<protein>
    <recommendedName>
        <fullName evidence="2">Heterokaryon incompatibility domain-containing protein</fullName>
    </recommendedName>
</protein>
<feature type="compositionally biased region" description="Basic and acidic residues" evidence="1">
    <location>
        <begin position="535"/>
        <end position="558"/>
    </location>
</feature>
<name>A0A0D2H868_9EURO</name>
<dbReference type="EMBL" id="KN847477">
    <property type="protein sequence ID" value="KIX06618.1"/>
    <property type="molecule type" value="Genomic_DNA"/>
</dbReference>
<dbReference type="AlphaFoldDB" id="A0A0D2H868"/>
<gene>
    <name evidence="3" type="ORF">Z518_04594</name>
</gene>
<dbReference type="RefSeq" id="XP_013273754.1">
    <property type="nucleotide sequence ID" value="XM_013418300.1"/>
</dbReference>
<keyword evidence="4" id="KW-1185">Reference proteome</keyword>
<evidence type="ECO:0000259" key="2">
    <source>
        <dbReference type="Pfam" id="PF06985"/>
    </source>
</evidence>
<proteinExistence type="predicted"/>
<dbReference type="PANTHER" id="PTHR33112">
    <property type="entry name" value="DOMAIN PROTEIN, PUTATIVE-RELATED"/>
    <property type="match status" value="1"/>
</dbReference>
<dbReference type="InterPro" id="IPR010730">
    <property type="entry name" value="HET"/>
</dbReference>
<reference evidence="3 4" key="1">
    <citation type="submission" date="2015-01" db="EMBL/GenBank/DDBJ databases">
        <title>The Genome Sequence of Rhinocladiella mackenzie CBS 650.93.</title>
        <authorList>
            <consortium name="The Broad Institute Genomics Platform"/>
            <person name="Cuomo C."/>
            <person name="de Hoog S."/>
            <person name="Gorbushina A."/>
            <person name="Stielow B."/>
            <person name="Teixiera M."/>
            <person name="Abouelleil A."/>
            <person name="Chapman S.B."/>
            <person name="Priest M."/>
            <person name="Young S.K."/>
            <person name="Wortman J."/>
            <person name="Nusbaum C."/>
            <person name="Birren B."/>
        </authorList>
    </citation>
    <scope>NUCLEOTIDE SEQUENCE [LARGE SCALE GENOMIC DNA]</scope>
    <source>
        <strain evidence="3 4">CBS 650.93</strain>
    </source>
</reference>
<organism evidence="3 4">
    <name type="scientific">Rhinocladiella mackenziei CBS 650.93</name>
    <dbReference type="NCBI Taxonomy" id="1442369"/>
    <lineage>
        <taxon>Eukaryota</taxon>
        <taxon>Fungi</taxon>
        <taxon>Dikarya</taxon>
        <taxon>Ascomycota</taxon>
        <taxon>Pezizomycotina</taxon>
        <taxon>Eurotiomycetes</taxon>
        <taxon>Chaetothyriomycetidae</taxon>
        <taxon>Chaetothyriales</taxon>
        <taxon>Herpotrichiellaceae</taxon>
        <taxon>Rhinocladiella</taxon>
    </lineage>
</organism>
<evidence type="ECO:0000313" key="4">
    <source>
        <dbReference type="Proteomes" id="UP000053617"/>
    </source>
</evidence>
<feature type="domain" description="Heterokaryon incompatibility" evidence="2">
    <location>
        <begin position="211"/>
        <end position="368"/>
    </location>
</feature>
<sequence>MADTRRICRQCYAFNIQGFIESEDYTHMLSVEAVIAGKNENCSFCSLLHQDFEDSILRLPTETRLCTADCRFDVKLFTNTPSKGRAGFTNMTISMSPRFGQDSFRRKAWFNNRHVIYSIAADPGWTAASTKITGRYLGEDPKSDLHRISTIEWLENCLQQHTDCQKTLSQTNVIDPNDAILPTRCLDVSNSGTGRVILVEFPRDQQVRGKYITLSHRWQTPETTQSMTNSSNYRDRTDRNCGIMLASLPKVFQSAIAVARMLRVKYLWIDSLCIIQNSIDFQTEKIRVAQYYQYAYFTIATTVTSCGDDFLSHRAKPSYYGLAQLPYRSTEGRLGDIFYVLGRPSASEDFRSKVRDSDLLTRGWVFQEWLLSRRIIFYTPAGMFFECQTDRPVREGGEEVLSYDFHTYAFKRNFKVRRDKPLSTWYILAQSYARLDLTKPEDHIWALAGLAVEMKEALAALSNINSNDLTADCCSYAVSEHNNSGDEDEGRAKPGDGSPSEDSESLNESSSVTAQQPAAAKGKTPQRNAQSGVLDEERPLGETEHLGQSTRRADKGKTVDLGQESNNEGRVKSPHPAVLAKLSTRQEVLEYASGLWLSDIHHGLLWEQVTAGPNPIKRECAIAPSWSWMSLFTEVTWPERAPAKSHSKYLTVAKLTYWNPVDQNIVEVHKSDNAARPFYLPAVDATEHFDISAVCIRLTVRSKCVLVRVKKCLDRVMMWTAAVASHESRWLFNNQGKVQARWHAVVAPDAPGLVVGWGSFERNVGPHDDVYAVHVATRRAPDGISYGYISKSRPVYEILFCVEVVGGEFRRVGVGRIFAKNVIQGFEAAEMRELVMV</sequence>
<evidence type="ECO:0000313" key="3">
    <source>
        <dbReference type="EMBL" id="KIX06618.1"/>
    </source>
</evidence>
<dbReference type="HOGENOM" id="CLU_002639_2_6_1"/>
<dbReference type="VEuPathDB" id="FungiDB:Z518_04594"/>
<dbReference type="Proteomes" id="UP000053617">
    <property type="component" value="Unassembled WGS sequence"/>
</dbReference>
<accession>A0A0D2H868</accession>
<dbReference type="OrthoDB" id="4161196at2759"/>
<evidence type="ECO:0000256" key="1">
    <source>
        <dbReference type="SAM" id="MobiDB-lite"/>
    </source>
</evidence>
<dbReference type="GeneID" id="25292665"/>
<feature type="region of interest" description="Disordered" evidence="1">
    <location>
        <begin position="480"/>
        <end position="577"/>
    </location>
</feature>
<dbReference type="Pfam" id="PF06985">
    <property type="entry name" value="HET"/>
    <property type="match status" value="1"/>
</dbReference>
<dbReference type="PANTHER" id="PTHR33112:SF9">
    <property type="entry name" value="HETEROKARYON INCOMPATIBILITY DOMAIN-CONTAINING PROTEIN"/>
    <property type="match status" value="1"/>
</dbReference>